<evidence type="ECO:0000259" key="2">
    <source>
        <dbReference type="PROSITE" id="PS50217"/>
    </source>
</evidence>
<dbReference type="PANTHER" id="PTHR47064">
    <property type="entry name" value="PUTATIVE (AFU_ORTHOLOGUE AFUA_1G08990)-RELATED"/>
    <property type="match status" value="1"/>
</dbReference>
<reference evidence="3 4" key="1">
    <citation type="journal article" date="2024" name="Nat. Commun.">
        <title>Phylogenomics reveals the evolutionary origins of lichenization in chlorophyte algae.</title>
        <authorList>
            <person name="Puginier C."/>
            <person name="Libourel C."/>
            <person name="Otte J."/>
            <person name="Skaloud P."/>
            <person name="Haon M."/>
            <person name="Grisel S."/>
            <person name="Petersen M."/>
            <person name="Berrin J.G."/>
            <person name="Delaux P.M."/>
            <person name="Dal Grande F."/>
            <person name="Keller J."/>
        </authorList>
    </citation>
    <scope>NUCLEOTIDE SEQUENCE [LARGE SCALE GENOMIC DNA]</scope>
    <source>
        <strain evidence="3 4">SAG 2036</strain>
    </source>
</reference>
<dbReference type="PROSITE" id="PS50217">
    <property type="entry name" value="BZIP"/>
    <property type="match status" value="1"/>
</dbReference>
<dbReference type="Gene3D" id="1.20.5.170">
    <property type="match status" value="1"/>
</dbReference>
<dbReference type="InterPro" id="IPR011042">
    <property type="entry name" value="6-blade_b-propeller_TolB-like"/>
</dbReference>
<dbReference type="InterPro" id="IPR052988">
    <property type="entry name" value="Oryzine_lactonohydrolase"/>
</dbReference>
<accession>A0AAW1NVD8</accession>
<feature type="region of interest" description="Disordered" evidence="1">
    <location>
        <begin position="1"/>
        <end position="38"/>
    </location>
</feature>
<dbReference type="InterPro" id="IPR004827">
    <property type="entry name" value="bZIP"/>
</dbReference>
<proteinExistence type="predicted"/>
<keyword evidence="4" id="KW-1185">Reference proteome</keyword>
<dbReference type="Gene3D" id="2.120.10.30">
    <property type="entry name" value="TolB, C-terminal domain"/>
    <property type="match status" value="1"/>
</dbReference>
<feature type="region of interest" description="Disordered" evidence="1">
    <location>
        <begin position="80"/>
        <end position="106"/>
    </location>
</feature>
<dbReference type="SUPFAM" id="SSF63829">
    <property type="entry name" value="Calcium-dependent phosphotriesterase"/>
    <property type="match status" value="1"/>
</dbReference>
<dbReference type="GO" id="GO:0003700">
    <property type="term" value="F:DNA-binding transcription factor activity"/>
    <property type="evidence" value="ECO:0007669"/>
    <property type="project" value="InterPro"/>
</dbReference>
<protein>
    <recommendedName>
        <fullName evidence="2">BZIP domain-containing protein</fullName>
    </recommendedName>
</protein>
<dbReference type="Pfam" id="PF08450">
    <property type="entry name" value="SGL"/>
    <property type="match status" value="1"/>
</dbReference>
<organism evidence="3 4">
    <name type="scientific">Symbiochloris irregularis</name>
    <dbReference type="NCBI Taxonomy" id="706552"/>
    <lineage>
        <taxon>Eukaryota</taxon>
        <taxon>Viridiplantae</taxon>
        <taxon>Chlorophyta</taxon>
        <taxon>core chlorophytes</taxon>
        <taxon>Trebouxiophyceae</taxon>
        <taxon>Trebouxiales</taxon>
        <taxon>Trebouxiaceae</taxon>
        <taxon>Symbiochloris</taxon>
    </lineage>
</organism>
<feature type="compositionally biased region" description="Polar residues" evidence="1">
    <location>
        <begin position="29"/>
        <end position="38"/>
    </location>
</feature>
<sequence length="781" mass="85140">MQHSALDPSEQALLDLLTAATPPPHDGSFGSQPDMQLQDLLQSDPVPVQGLGQYATQDFPWSSPLPAMGETFQDTLAKQEARQQRVREKNRRAMQKFRNRQREKAEQDEAKIEALTQQVQDLQSHIARLQTGGAVQATATDSDHSPLQQQAAPMLETRASEDIEEWEPRFGWQDFDPHMTLVLHHLKEDFPHGPCLRITAHDLRTTNQESMKVLFGRYAERAAPLLLEAEGDYQCPAADHLKALKYELHAVASALSLLNPRVAKLSPTQWAQLCKVRLLVGADLQRLKRQRWEHISALVACHQREEPTLMIQQFGGIVAAMRGLLHVTDAQHRCFASFGAACWGSTLDHMQMARMIVSAFPRPVNMWEITTQLLQSAGTECLGDALQQLQVEWRYKQYGLAVGELTQPGYCRVAPSTLRVISGGDFSRQVDEPSNTTLDASGAPVASDGLYDDCTILSYDDSFDKLLGSNWTLEQIGPTKTYNYAHEAAVCLPDTNEVFFTFENSSGDASQAECWLINAEDGLLRPVNFTPPIAAINGASNYASAGNEIVVTIKGSAATGFPAGVALLDPYEGNSSWVDNNWFGLQFYGGNDVVTLSDGSIIFTNFNGSQATADQTSLGVWLIPSTAGPARLIADEFPESPNGLALSSDQQTLYVTTFPTAKAVESELTGNKIYAFDLVKVSGGYFAENRRIFAAVDVGFTDGLKADVAGNIWASAGDGVQVFSAGGLLIGKVLLSNTGAAFGKQPVNNLVFAGSRLVILHHTNVLALDTNTTGFVHTINA</sequence>
<gene>
    <name evidence="3" type="ORF">WJX73_007222</name>
</gene>
<evidence type="ECO:0000256" key="1">
    <source>
        <dbReference type="SAM" id="MobiDB-lite"/>
    </source>
</evidence>
<dbReference type="CDD" id="cd14686">
    <property type="entry name" value="bZIP"/>
    <property type="match status" value="1"/>
</dbReference>
<dbReference type="AlphaFoldDB" id="A0AAW1NVD8"/>
<evidence type="ECO:0000313" key="4">
    <source>
        <dbReference type="Proteomes" id="UP001465755"/>
    </source>
</evidence>
<dbReference type="EMBL" id="JALJOQ010000092">
    <property type="protein sequence ID" value="KAK9799019.1"/>
    <property type="molecule type" value="Genomic_DNA"/>
</dbReference>
<evidence type="ECO:0000313" key="3">
    <source>
        <dbReference type="EMBL" id="KAK9799019.1"/>
    </source>
</evidence>
<feature type="domain" description="BZIP" evidence="2">
    <location>
        <begin position="80"/>
        <end position="130"/>
    </location>
</feature>
<comment type="caution">
    <text evidence="3">The sequence shown here is derived from an EMBL/GenBank/DDBJ whole genome shotgun (WGS) entry which is preliminary data.</text>
</comment>
<dbReference type="PANTHER" id="PTHR47064:SF2">
    <property type="entry name" value="SMP-30_GLUCONOLACTONASE_LRE-LIKE REGION DOMAIN-CONTAINING PROTEIN-RELATED"/>
    <property type="match status" value="1"/>
</dbReference>
<dbReference type="Proteomes" id="UP001465755">
    <property type="component" value="Unassembled WGS sequence"/>
</dbReference>
<feature type="compositionally biased region" description="Basic residues" evidence="1">
    <location>
        <begin position="88"/>
        <end position="99"/>
    </location>
</feature>
<dbReference type="InterPro" id="IPR013658">
    <property type="entry name" value="SGL"/>
</dbReference>
<name>A0AAW1NVD8_9CHLO</name>